<name>A0A319BKJ3_ASPVC</name>
<dbReference type="Proteomes" id="UP000248405">
    <property type="component" value="Unassembled WGS sequence"/>
</dbReference>
<reference evidence="2" key="1">
    <citation type="submission" date="2016-12" db="EMBL/GenBank/DDBJ databases">
        <title>The genomes of Aspergillus section Nigri reveals drivers in fungal speciation.</title>
        <authorList>
            <consortium name="DOE Joint Genome Institute"/>
            <person name="Vesth T.C."/>
            <person name="Nybo J."/>
            <person name="Theobald S."/>
            <person name="Brandl J."/>
            <person name="Frisvad J.C."/>
            <person name="Nielsen K.F."/>
            <person name="Lyhne E.K."/>
            <person name="Kogle M.E."/>
            <person name="Kuo A."/>
            <person name="Riley R."/>
            <person name="Clum A."/>
            <person name="Nolan M."/>
            <person name="Lipzen A."/>
            <person name="Salamov A."/>
            <person name="Henrissat B."/>
            <person name="Wiebenga A."/>
            <person name="De Vries R.P."/>
            <person name="Grigoriev I.V."/>
            <person name="Mortensen U.H."/>
            <person name="Andersen M.R."/>
            <person name="Baker S.E."/>
        </authorList>
    </citation>
    <scope>NUCLEOTIDE SEQUENCE [LARGE SCALE GENOMIC DNA]</scope>
    <source>
        <strain evidence="2">CBS 113365</strain>
    </source>
</reference>
<dbReference type="EMBL" id="KZ821616">
    <property type="protein sequence ID" value="PYH72851.1"/>
    <property type="molecule type" value="Genomic_DNA"/>
</dbReference>
<dbReference type="AlphaFoldDB" id="A0A319BKJ3"/>
<organism evidence="2 3">
    <name type="scientific">Aspergillus vadensis (strain CBS 113365 / IMI 142717 / IBT 24658)</name>
    <dbReference type="NCBI Taxonomy" id="1448311"/>
    <lineage>
        <taxon>Eukaryota</taxon>
        <taxon>Fungi</taxon>
        <taxon>Dikarya</taxon>
        <taxon>Ascomycota</taxon>
        <taxon>Pezizomycotina</taxon>
        <taxon>Eurotiomycetes</taxon>
        <taxon>Eurotiomycetidae</taxon>
        <taxon>Eurotiales</taxon>
        <taxon>Aspergillaceae</taxon>
        <taxon>Aspergillus</taxon>
        <taxon>Aspergillus subgen. Circumdati</taxon>
    </lineage>
</organism>
<protein>
    <submittedName>
        <fullName evidence="2">Uncharacterized protein</fullName>
    </submittedName>
</protein>
<evidence type="ECO:0000256" key="1">
    <source>
        <dbReference type="SAM" id="Phobius"/>
    </source>
</evidence>
<accession>A0A319BKJ3</accession>
<evidence type="ECO:0000313" key="2">
    <source>
        <dbReference type="EMBL" id="PYH72851.1"/>
    </source>
</evidence>
<proteinExistence type="predicted"/>
<feature type="transmembrane region" description="Helical" evidence="1">
    <location>
        <begin position="6"/>
        <end position="25"/>
    </location>
</feature>
<keyword evidence="1" id="KW-1133">Transmembrane helix</keyword>
<gene>
    <name evidence="2" type="ORF">BO88DRAFT_171048</name>
</gene>
<dbReference type="GeneID" id="37206256"/>
<keyword evidence="1" id="KW-0812">Transmembrane</keyword>
<dbReference type="RefSeq" id="XP_025566645.1">
    <property type="nucleotide sequence ID" value="XM_025701664.1"/>
</dbReference>
<evidence type="ECO:0000313" key="3">
    <source>
        <dbReference type="Proteomes" id="UP000248405"/>
    </source>
</evidence>
<keyword evidence="1" id="KW-0472">Membrane</keyword>
<keyword evidence="3" id="KW-1185">Reference proteome</keyword>
<sequence>MLLLTTHYYYFALCYAILLYCRYRLEREIFSKMMYSCLSRCLVNHQVAGIMSGRVYEMMKMLVAERDEEDVVSSA</sequence>